<protein>
    <recommendedName>
        <fullName evidence="5">DUF2771 domain-containing protein</fullName>
    </recommendedName>
</protein>
<proteinExistence type="predicted"/>
<dbReference type="EMBL" id="CP063189">
    <property type="protein sequence ID" value="WCZ32075.1"/>
    <property type="molecule type" value="Genomic_DNA"/>
</dbReference>
<feature type="transmembrane region" description="Helical" evidence="2">
    <location>
        <begin position="12"/>
        <end position="36"/>
    </location>
</feature>
<keyword evidence="2" id="KW-0812">Transmembrane</keyword>
<dbReference type="RefSeq" id="WP_022862902.1">
    <property type="nucleotide sequence ID" value="NZ_ATVG01000004.1"/>
</dbReference>
<keyword evidence="4" id="KW-1185">Reference proteome</keyword>
<sequence>MATRKEARKKSLLQILGLIIAVAVIAVGAVLIQSWWNNRPGPDPASISLTASVGDRTEEVAPYLVCELGVECPEGKVPNLKVGDDETLHLDIPKEISNTQWKLLRIYDNPAANDETVYGAGEENSVDVPGSVDPIEESDSKDRPHLQVVEVSSVMVSEVDGKEEAPYSVVWSLSTMDDD</sequence>
<dbReference type="InterPro" id="IPR024495">
    <property type="entry name" value="DUF2771"/>
</dbReference>
<name>A0ABY7U5V3_9CORY</name>
<gene>
    <name evidence="3" type="ORF">CMASS_03100</name>
</gene>
<evidence type="ECO:0000313" key="4">
    <source>
        <dbReference type="Proteomes" id="UP001220064"/>
    </source>
</evidence>
<reference evidence="3 4" key="1">
    <citation type="submission" date="2020-10" db="EMBL/GenBank/DDBJ databases">
        <title>Complete genome sequence of Corynebacterium massiliense DSM 45435, type strain of Corynebacterium massiliense.</title>
        <authorList>
            <person name="Busche T."/>
            <person name="Kalinowski J."/>
            <person name="Ruckert C."/>
        </authorList>
    </citation>
    <scope>NUCLEOTIDE SEQUENCE [LARGE SCALE GENOMIC DNA]</scope>
    <source>
        <strain evidence="3 4">DSM 45435</strain>
    </source>
</reference>
<organism evidence="3 4">
    <name type="scientific">Corynebacterium massiliense DSM 45435</name>
    <dbReference type="NCBI Taxonomy" id="1121364"/>
    <lineage>
        <taxon>Bacteria</taxon>
        <taxon>Bacillati</taxon>
        <taxon>Actinomycetota</taxon>
        <taxon>Actinomycetes</taxon>
        <taxon>Mycobacteriales</taxon>
        <taxon>Corynebacteriaceae</taxon>
        <taxon>Corynebacterium</taxon>
    </lineage>
</organism>
<evidence type="ECO:0000313" key="3">
    <source>
        <dbReference type="EMBL" id="WCZ32075.1"/>
    </source>
</evidence>
<dbReference type="Pfam" id="PF10969">
    <property type="entry name" value="DUF2771"/>
    <property type="match status" value="1"/>
</dbReference>
<dbReference type="Proteomes" id="UP001220064">
    <property type="component" value="Chromosome"/>
</dbReference>
<accession>A0ABY7U5V3</accession>
<keyword evidence="2" id="KW-1133">Transmembrane helix</keyword>
<feature type="region of interest" description="Disordered" evidence="1">
    <location>
        <begin position="121"/>
        <end position="145"/>
    </location>
</feature>
<evidence type="ECO:0000256" key="1">
    <source>
        <dbReference type="SAM" id="MobiDB-lite"/>
    </source>
</evidence>
<evidence type="ECO:0008006" key="5">
    <source>
        <dbReference type="Google" id="ProtNLM"/>
    </source>
</evidence>
<keyword evidence="2" id="KW-0472">Membrane</keyword>
<evidence type="ECO:0000256" key="2">
    <source>
        <dbReference type="SAM" id="Phobius"/>
    </source>
</evidence>